<evidence type="ECO:0000259" key="13">
    <source>
        <dbReference type="Pfam" id="PF05843"/>
    </source>
</evidence>
<dbReference type="InterPro" id="IPR011990">
    <property type="entry name" value="TPR-like_helical_dom_sf"/>
</dbReference>
<reference evidence="14 15" key="1">
    <citation type="submission" date="2020-10" db="EMBL/GenBank/DDBJ databases">
        <title>Pygocentrus nattereri (red-bellied piranha) genome, fPygNat1, primary haplotype.</title>
        <authorList>
            <person name="Myers G."/>
            <person name="Meyer A."/>
            <person name="Karagic N."/>
            <person name="Pippel M."/>
            <person name="Winkler S."/>
            <person name="Tracey A."/>
            <person name="Wood J."/>
            <person name="Formenti G."/>
            <person name="Howe K."/>
            <person name="Fedrigo O."/>
            <person name="Jarvis E.D."/>
        </authorList>
    </citation>
    <scope>NUCLEOTIDE SEQUENCE [LARGE SCALE GENOMIC DNA]</scope>
</reference>
<evidence type="ECO:0000256" key="4">
    <source>
        <dbReference type="ARBA" id="ARBA00022737"/>
    </source>
</evidence>
<sequence length="693" mass="79764">MSAEGVPDQAAEYIPEKVKKAEKKLEENPYDLDAWSILIREAQNQPIDKARKTYERLVAQFPSSGRFWKLYIEAEIKAKNYDKVEKLFQRCLMKVLHIDLWKCYLSYVRETKGKLPSYKEKMAQAYDFALDKIGMEIMSYQIWVDYINFLKGVEAVGSYAENQRITAVRRVYQRGCVNPMINIEQLWRDYSKYEEGINIHLAKKMIEDRSRDYMNARRVAKVRVSPVLTQSPQSVVCIEKACWHNALLFCCYSLYVLAPAVMFAYEQCLLVLGHHPDVWYEAAQYLEQSSKLLAEKGDMNNAKLFSDEAANIYERAISTLLKKNMLLYFSFADYEESRMKYEKVHSIYNRLLAIEDIDPTLVYIQYMKFARRAEGIKSGRAIFKKAREDVRTRHHVYVTAALMEYYCSKDKSVAFKIFELGLKKYGDIPEYILAYIDYLSHLNEDNNTRVLFERVLTSGSLSPEKSGEIWARFLAFESNIGDLASILKVERRRFMAFKDEYEGKETALLVDRYKFMDLYPCSTSELKALGYKDVSRAKYAALIPEAVVAPSAPALKDEADRKPEYPKPDTNQMIPFQPRHLARNPRPAPCTWRSVSCPSRCCCTYEAAASSNLFYGHVLLLSAHCVAVEAAVELITGSRPDAISEGNGPIENHAVANKALKRPNADSDEEEDKGAIAPPVNDIYRARQQKRIR</sequence>
<keyword evidence="3" id="KW-0507">mRNA processing</keyword>
<dbReference type="PANTHER" id="PTHR19980">
    <property type="entry name" value="RNA CLEAVAGE STIMULATION FACTOR"/>
    <property type="match status" value="1"/>
</dbReference>
<dbReference type="InterPro" id="IPR003107">
    <property type="entry name" value="HAT"/>
</dbReference>
<keyword evidence="15" id="KW-1185">Reference proteome</keyword>
<evidence type="ECO:0000313" key="14">
    <source>
        <dbReference type="Ensembl" id="ENSPNAP00000014198.2"/>
    </source>
</evidence>
<evidence type="ECO:0000256" key="12">
    <source>
        <dbReference type="SAM" id="MobiDB-lite"/>
    </source>
</evidence>
<dbReference type="InterPro" id="IPR008847">
    <property type="entry name" value="Suf"/>
</dbReference>
<evidence type="ECO:0000256" key="3">
    <source>
        <dbReference type="ARBA" id="ARBA00022664"/>
    </source>
</evidence>
<dbReference type="Gene3D" id="1.25.40.10">
    <property type="entry name" value="Tetratricopeptide repeat domain"/>
    <property type="match status" value="1"/>
</dbReference>
<accession>A0A3B4CS67</accession>
<keyword evidence="6" id="KW-0539">Nucleus</keyword>
<dbReference type="SUPFAM" id="SSF48452">
    <property type="entry name" value="TPR-like"/>
    <property type="match status" value="1"/>
</dbReference>
<evidence type="ECO:0000256" key="7">
    <source>
        <dbReference type="ARBA" id="ARBA00055756"/>
    </source>
</evidence>
<dbReference type="Proteomes" id="UP001501920">
    <property type="component" value="Chromosome 7"/>
</dbReference>
<evidence type="ECO:0000256" key="9">
    <source>
        <dbReference type="ARBA" id="ARBA00074328"/>
    </source>
</evidence>
<name>A0A3B4CS67_PYGNA</name>
<dbReference type="AlphaFoldDB" id="A0A3B4CS67"/>
<protein>
    <recommendedName>
        <fullName evidence="9">Cleavage stimulation factor subunit 3</fullName>
    </recommendedName>
    <alternativeName>
        <fullName evidence="10">CF-1 77 kDa subunit</fullName>
    </alternativeName>
    <alternativeName>
        <fullName evidence="11">Cleavage stimulation factor 77 kDa subunit</fullName>
    </alternativeName>
</protein>
<comment type="subunit">
    <text evidence="8">Homodimer. The CSTF complex is composed of CSTF1 (50 kDa subunit), CSTF2 (64 kDa subunit) and CSTF3 (77 kDa subunit). CSTF3 directly interacts with CSTF1 and CSTF2. Interacts with FIP1L1.</text>
</comment>
<evidence type="ECO:0000256" key="10">
    <source>
        <dbReference type="ARBA" id="ARBA00076953"/>
    </source>
</evidence>
<keyword evidence="4" id="KW-0677">Repeat</keyword>
<evidence type="ECO:0000256" key="6">
    <source>
        <dbReference type="ARBA" id="ARBA00023242"/>
    </source>
</evidence>
<keyword evidence="5" id="KW-0007">Acetylation</keyword>
<dbReference type="FunFam" id="1.25.40.10:FF:002655">
    <property type="entry name" value="Cleavage stimulation factor subunit 3"/>
    <property type="match status" value="1"/>
</dbReference>
<reference evidence="14" key="3">
    <citation type="submission" date="2025-09" db="UniProtKB">
        <authorList>
            <consortium name="Ensembl"/>
        </authorList>
    </citation>
    <scope>IDENTIFICATION</scope>
</reference>
<organism evidence="14 15">
    <name type="scientific">Pygocentrus nattereri</name>
    <name type="common">Red-bellied piranha</name>
    <dbReference type="NCBI Taxonomy" id="42514"/>
    <lineage>
        <taxon>Eukaryota</taxon>
        <taxon>Metazoa</taxon>
        <taxon>Chordata</taxon>
        <taxon>Craniata</taxon>
        <taxon>Vertebrata</taxon>
        <taxon>Euteleostomi</taxon>
        <taxon>Actinopterygii</taxon>
        <taxon>Neopterygii</taxon>
        <taxon>Teleostei</taxon>
        <taxon>Ostariophysi</taxon>
        <taxon>Characiformes</taxon>
        <taxon>Characoidei</taxon>
        <taxon>Pygocentrus</taxon>
    </lineage>
</organism>
<evidence type="ECO:0000256" key="11">
    <source>
        <dbReference type="ARBA" id="ARBA00078012"/>
    </source>
</evidence>
<evidence type="ECO:0000256" key="5">
    <source>
        <dbReference type="ARBA" id="ARBA00022990"/>
    </source>
</evidence>
<gene>
    <name evidence="14" type="primary">CSTF3</name>
</gene>
<dbReference type="InterPro" id="IPR045243">
    <property type="entry name" value="Rna14-like"/>
</dbReference>
<keyword evidence="2" id="KW-0597">Phosphoprotein</keyword>
<dbReference type="Gene3D" id="1.25.40.1040">
    <property type="match status" value="1"/>
</dbReference>
<dbReference type="GO" id="GO:0005634">
    <property type="term" value="C:nucleus"/>
    <property type="evidence" value="ECO:0007669"/>
    <property type="project" value="UniProtKB-SubCell"/>
</dbReference>
<feature type="region of interest" description="Disordered" evidence="12">
    <location>
        <begin position="640"/>
        <end position="693"/>
    </location>
</feature>
<proteinExistence type="predicted"/>
<evidence type="ECO:0000256" key="2">
    <source>
        <dbReference type="ARBA" id="ARBA00022553"/>
    </source>
</evidence>
<dbReference type="PANTHER" id="PTHR19980:SF0">
    <property type="entry name" value="CLEAVAGE STIMULATION FACTOR SUBUNIT 3"/>
    <property type="match status" value="1"/>
</dbReference>
<dbReference type="GO" id="GO:0031124">
    <property type="term" value="P:mRNA 3'-end processing"/>
    <property type="evidence" value="ECO:0007669"/>
    <property type="project" value="InterPro"/>
</dbReference>
<comment type="subcellular location">
    <subcellularLocation>
        <location evidence="1">Nucleus</location>
    </subcellularLocation>
</comment>
<comment type="function">
    <text evidence="7">One of the multiple factors required for polyadenylation and 3'-end cleavage of mammalian pre-mRNAs.</text>
</comment>
<evidence type="ECO:0000313" key="15">
    <source>
        <dbReference type="Proteomes" id="UP001501920"/>
    </source>
</evidence>
<dbReference type="FunFam" id="1.25.40.1040:FF:000002">
    <property type="entry name" value="Cleavage stimulation factor subunit 3"/>
    <property type="match status" value="1"/>
</dbReference>
<evidence type="ECO:0000256" key="8">
    <source>
        <dbReference type="ARBA" id="ARBA00062648"/>
    </source>
</evidence>
<dbReference type="Ensembl" id="ENSPNAT00000022037.2">
    <property type="protein sequence ID" value="ENSPNAP00000014198.2"/>
    <property type="gene ID" value="ENSPNAG00000020182.2"/>
</dbReference>
<feature type="domain" description="Suppressor of forked" evidence="13">
    <location>
        <begin position="260"/>
        <end position="526"/>
    </location>
</feature>
<dbReference type="GO" id="GO:0003729">
    <property type="term" value="F:mRNA binding"/>
    <property type="evidence" value="ECO:0007669"/>
    <property type="project" value="TreeGrafter"/>
</dbReference>
<dbReference type="SMART" id="SM00386">
    <property type="entry name" value="HAT"/>
    <property type="match status" value="10"/>
</dbReference>
<feature type="domain" description="Suppressor of forked" evidence="13">
    <location>
        <begin position="17"/>
        <end position="221"/>
    </location>
</feature>
<dbReference type="Pfam" id="PF05843">
    <property type="entry name" value="Suf"/>
    <property type="match status" value="2"/>
</dbReference>
<evidence type="ECO:0000256" key="1">
    <source>
        <dbReference type="ARBA" id="ARBA00004123"/>
    </source>
</evidence>
<dbReference type="GeneTree" id="ENSGT00390000006758"/>
<reference evidence="14" key="2">
    <citation type="submission" date="2025-08" db="UniProtKB">
        <authorList>
            <consortium name="Ensembl"/>
        </authorList>
    </citation>
    <scope>IDENTIFICATION</scope>
</reference>